<dbReference type="SUPFAM" id="SSF56672">
    <property type="entry name" value="DNA/RNA polymerases"/>
    <property type="match status" value="1"/>
</dbReference>
<dbReference type="InterPro" id="IPR043502">
    <property type="entry name" value="DNA/RNA_pol_sf"/>
</dbReference>
<dbReference type="Pfam" id="PF00078">
    <property type="entry name" value="RVT_1"/>
    <property type="match status" value="1"/>
</dbReference>
<sequence>MSGLDYEIVEHKLPLNPNYPPTKQKLRRMKLKVSLKIKEEIQKQFEARFLAIAKYPQWVANIVPISKKDGKVRMCVDYRDLNWASPKDDFPLPHIDILVDNTTHHAYFSFMDGFSGVMPFGLKNIGTTYQWAMIALFHDMTQKKIEVYVDDMIAKSKIEKEHIDNLQKLFERLRKYKLYLNPTKCIFEVKSRKLLSFIVSARGIEIDLDKSTDNLRDANPEDGKRSQGILRYAQLHCEVYISADHHLYPNL</sequence>
<dbReference type="Proteomes" id="UP000257109">
    <property type="component" value="Unassembled WGS sequence"/>
</dbReference>
<dbReference type="EMBL" id="QJKJ01012883">
    <property type="protein sequence ID" value="RDX67683.1"/>
    <property type="molecule type" value="Genomic_DNA"/>
</dbReference>
<dbReference type="InterPro" id="IPR043128">
    <property type="entry name" value="Rev_trsase/Diguanyl_cyclase"/>
</dbReference>
<gene>
    <name evidence="2" type="ORF">CR513_53397</name>
</gene>
<dbReference type="OrthoDB" id="101614at2759"/>
<protein>
    <recommendedName>
        <fullName evidence="1">Reverse transcriptase domain-containing protein</fullName>
    </recommendedName>
</protein>
<dbReference type="InterPro" id="IPR000477">
    <property type="entry name" value="RT_dom"/>
</dbReference>
<accession>A0A371ENQ4</accession>
<keyword evidence="3" id="KW-1185">Reference proteome</keyword>
<dbReference type="PANTHER" id="PTHR24559">
    <property type="entry name" value="TRANSPOSON TY3-I GAG-POL POLYPROTEIN"/>
    <property type="match status" value="1"/>
</dbReference>
<feature type="non-terminal residue" evidence="2">
    <location>
        <position position="1"/>
    </location>
</feature>
<dbReference type="Gene3D" id="3.30.70.270">
    <property type="match status" value="2"/>
</dbReference>
<feature type="domain" description="Reverse transcriptase" evidence="1">
    <location>
        <begin position="117"/>
        <end position="198"/>
    </location>
</feature>
<dbReference type="Gene3D" id="3.10.10.10">
    <property type="entry name" value="HIV Type 1 Reverse Transcriptase, subunit A, domain 1"/>
    <property type="match status" value="1"/>
</dbReference>
<dbReference type="InterPro" id="IPR053134">
    <property type="entry name" value="RNA-dir_DNA_polymerase"/>
</dbReference>
<organism evidence="2 3">
    <name type="scientific">Mucuna pruriens</name>
    <name type="common">Velvet bean</name>
    <name type="synonym">Dolichos pruriens</name>
    <dbReference type="NCBI Taxonomy" id="157652"/>
    <lineage>
        <taxon>Eukaryota</taxon>
        <taxon>Viridiplantae</taxon>
        <taxon>Streptophyta</taxon>
        <taxon>Embryophyta</taxon>
        <taxon>Tracheophyta</taxon>
        <taxon>Spermatophyta</taxon>
        <taxon>Magnoliopsida</taxon>
        <taxon>eudicotyledons</taxon>
        <taxon>Gunneridae</taxon>
        <taxon>Pentapetalae</taxon>
        <taxon>rosids</taxon>
        <taxon>fabids</taxon>
        <taxon>Fabales</taxon>
        <taxon>Fabaceae</taxon>
        <taxon>Papilionoideae</taxon>
        <taxon>50 kb inversion clade</taxon>
        <taxon>NPAAA clade</taxon>
        <taxon>indigoferoid/millettioid clade</taxon>
        <taxon>Phaseoleae</taxon>
        <taxon>Mucuna</taxon>
    </lineage>
</organism>
<dbReference type="AlphaFoldDB" id="A0A371ENQ4"/>
<evidence type="ECO:0000313" key="3">
    <source>
        <dbReference type="Proteomes" id="UP000257109"/>
    </source>
</evidence>
<dbReference type="CDD" id="cd01647">
    <property type="entry name" value="RT_LTR"/>
    <property type="match status" value="1"/>
</dbReference>
<proteinExistence type="predicted"/>
<evidence type="ECO:0000313" key="2">
    <source>
        <dbReference type="EMBL" id="RDX67683.1"/>
    </source>
</evidence>
<reference evidence="2" key="1">
    <citation type="submission" date="2018-05" db="EMBL/GenBank/DDBJ databases">
        <title>Draft genome of Mucuna pruriens seed.</title>
        <authorList>
            <person name="Nnadi N.E."/>
            <person name="Vos R."/>
            <person name="Hasami M.H."/>
            <person name="Devisetty U.K."/>
            <person name="Aguiy J.C."/>
        </authorList>
    </citation>
    <scope>NUCLEOTIDE SEQUENCE [LARGE SCALE GENOMIC DNA]</scope>
    <source>
        <strain evidence="2">JCA_2017</strain>
    </source>
</reference>
<comment type="caution">
    <text evidence="2">The sequence shown here is derived from an EMBL/GenBank/DDBJ whole genome shotgun (WGS) entry which is preliminary data.</text>
</comment>
<dbReference type="PANTHER" id="PTHR24559:SF457">
    <property type="entry name" value="RNA-DIRECTED DNA POLYMERASE HOMOLOG"/>
    <property type="match status" value="1"/>
</dbReference>
<evidence type="ECO:0000259" key="1">
    <source>
        <dbReference type="Pfam" id="PF00078"/>
    </source>
</evidence>
<name>A0A371ENQ4_MUCPR</name>